<name>A0A9D2M922_9FIRM</name>
<comment type="function">
    <text evidence="4">Catalyzes the interconversion of L-alanine and D-alanine. May also act on other amino acids.</text>
</comment>
<feature type="modified residue" description="N6-(pyridoxal phosphate)lysine" evidence="4 5">
    <location>
        <position position="41"/>
    </location>
</feature>
<dbReference type="Gene3D" id="2.40.37.10">
    <property type="entry name" value="Lyase, Ornithine Decarboxylase, Chain A, domain 1"/>
    <property type="match status" value="1"/>
</dbReference>
<feature type="binding site" evidence="4 6">
    <location>
        <position position="325"/>
    </location>
    <ligand>
        <name>substrate</name>
    </ligand>
</feature>
<dbReference type="Proteomes" id="UP000886803">
    <property type="component" value="Unassembled WGS sequence"/>
</dbReference>
<dbReference type="InterPro" id="IPR001608">
    <property type="entry name" value="Ala_racemase_N"/>
</dbReference>
<dbReference type="InterPro" id="IPR009006">
    <property type="entry name" value="Ala_racemase/Decarboxylase_C"/>
</dbReference>
<evidence type="ECO:0000256" key="4">
    <source>
        <dbReference type="HAMAP-Rule" id="MF_01201"/>
    </source>
</evidence>
<feature type="active site" description="Proton acceptor; specific for D-alanine" evidence="4">
    <location>
        <position position="41"/>
    </location>
</feature>
<evidence type="ECO:0000256" key="2">
    <source>
        <dbReference type="ARBA" id="ARBA00022898"/>
    </source>
</evidence>
<dbReference type="GO" id="GO:0030632">
    <property type="term" value="P:D-alanine biosynthetic process"/>
    <property type="evidence" value="ECO:0007669"/>
    <property type="project" value="UniProtKB-UniRule"/>
</dbReference>
<dbReference type="GO" id="GO:0030170">
    <property type="term" value="F:pyridoxal phosphate binding"/>
    <property type="evidence" value="ECO:0007669"/>
    <property type="project" value="UniProtKB-UniRule"/>
</dbReference>
<dbReference type="InterPro" id="IPR000821">
    <property type="entry name" value="Ala_racemase"/>
</dbReference>
<feature type="binding site" evidence="4 6">
    <location>
        <position position="139"/>
    </location>
    <ligand>
        <name>substrate</name>
    </ligand>
</feature>
<evidence type="ECO:0000256" key="6">
    <source>
        <dbReference type="PIRSR" id="PIRSR600821-52"/>
    </source>
</evidence>
<dbReference type="PRINTS" id="PR00992">
    <property type="entry name" value="ALARACEMASE"/>
</dbReference>
<evidence type="ECO:0000256" key="5">
    <source>
        <dbReference type="PIRSR" id="PIRSR600821-50"/>
    </source>
</evidence>
<dbReference type="PANTHER" id="PTHR30511">
    <property type="entry name" value="ALANINE RACEMASE"/>
    <property type="match status" value="1"/>
</dbReference>
<reference evidence="8" key="1">
    <citation type="journal article" date="2021" name="PeerJ">
        <title>Extensive microbial diversity within the chicken gut microbiome revealed by metagenomics and culture.</title>
        <authorList>
            <person name="Gilroy R."/>
            <person name="Ravi A."/>
            <person name="Getino M."/>
            <person name="Pursley I."/>
            <person name="Horton D.L."/>
            <person name="Alikhan N.F."/>
            <person name="Baker D."/>
            <person name="Gharbi K."/>
            <person name="Hall N."/>
            <person name="Watson M."/>
            <person name="Adriaenssens E.M."/>
            <person name="Foster-Nyarko E."/>
            <person name="Jarju S."/>
            <person name="Secka A."/>
            <person name="Antonio M."/>
            <person name="Oren A."/>
            <person name="Chaudhuri R.R."/>
            <person name="La Ragione R."/>
            <person name="Hildebrand F."/>
            <person name="Pallen M.J."/>
        </authorList>
    </citation>
    <scope>NUCLEOTIDE SEQUENCE</scope>
    <source>
        <strain evidence="8">ChiBcec8-13705</strain>
    </source>
</reference>
<evidence type="ECO:0000313" key="9">
    <source>
        <dbReference type="Proteomes" id="UP000886803"/>
    </source>
</evidence>
<dbReference type="EC" id="5.1.1.1" evidence="4"/>
<comment type="pathway">
    <text evidence="4">Amino-acid biosynthesis; D-alanine biosynthesis; D-alanine from L-alanine: step 1/1.</text>
</comment>
<dbReference type="Pfam" id="PF01168">
    <property type="entry name" value="Ala_racemase_N"/>
    <property type="match status" value="1"/>
</dbReference>
<comment type="catalytic activity">
    <reaction evidence="4">
        <text>L-alanine = D-alanine</text>
        <dbReference type="Rhea" id="RHEA:20249"/>
        <dbReference type="ChEBI" id="CHEBI:57416"/>
        <dbReference type="ChEBI" id="CHEBI:57972"/>
        <dbReference type="EC" id="5.1.1.1"/>
    </reaction>
</comment>
<keyword evidence="3 4" id="KW-0413">Isomerase</keyword>
<dbReference type="SMART" id="SM01005">
    <property type="entry name" value="Ala_racemase_C"/>
    <property type="match status" value="1"/>
</dbReference>
<evidence type="ECO:0000256" key="1">
    <source>
        <dbReference type="ARBA" id="ARBA00001933"/>
    </source>
</evidence>
<dbReference type="AlphaFoldDB" id="A0A9D2M922"/>
<dbReference type="InterPro" id="IPR020622">
    <property type="entry name" value="Ala_racemase_pyridoxalP-BS"/>
</dbReference>
<dbReference type="InterPro" id="IPR011079">
    <property type="entry name" value="Ala_racemase_C"/>
</dbReference>
<dbReference type="PANTHER" id="PTHR30511:SF0">
    <property type="entry name" value="ALANINE RACEMASE, CATABOLIC-RELATED"/>
    <property type="match status" value="1"/>
</dbReference>
<dbReference type="SUPFAM" id="SSF51419">
    <property type="entry name" value="PLP-binding barrel"/>
    <property type="match status" value="1"/>
</dbReference>
<dbReference type="EMBL" id="DWYG01000146">
    <property type="protein sequence ID" value="HJB42548.1"/>
    <property type="molecule type" value="Genomic_DNA"/>
</dbReference>
<dbReference type="HAMAP" id="MF_01201">
    <property type="entry name" value="Ala_racemase"/>
    <property type="match status" value="1"/>
</dbReference>
<comment type="similarity">
    <text evidence="4">Belongs to the alanine racemase family.</text>
</comment>
<dbReference type="Gene3D" id="3.20.20.10">
    <property type="entry name" value="Alanine racemase"/>
    <property type="match status" value="1"/>
</dbReference>
<dbReference type="NCBIfam" id="TIGR00492">
    <property type="entry name" value="alr"/>
    <property type="match status" value="1"/>
</dbReference>
<accession>A0A9D2M922</accession>
<dbReference type="GO" id="GO:0008784">
    <property type="term" value="F:alanine racemase activity"/>
    <property type="evidence" value="ECO:0007669"/>
    <property type="project" value="UniProtKB-UniRule"/>
</dbReference>
<comment type="cofactor">
    <cofactor evidence="1 4 5">
        <name>pyridoxal 5'-phosphate</name>
        <dbReference type="ChEBI" id="CHEBI:597326"/>
    </cofactor>
</comment>
<dbReference type="InterPro" id="IPR029066">
    <property type="entry name" value="PLP-binding_barrel"/>
</dbReference>
<evidence type="ECO:0000313" key="8">
    <source>
        <dbReference type="EMBL" id="HJB42548.1"/>
    </source>
</evidence>
<dbReference type="Pfam" id="PF00842">
    <property type="entry name" value="Ala_racemase_C"/>
    <property type="match status" value="1"/>
</dbReference>
<proteinExistence type="inferred from homology"/>
<sequence length="399" mass="42131">MKRDSYGVEHHCWAEIDLDALRHNFCWVRQQVGGPVCAVLKADAYGHGDVAVARALHQAGAAGFAVSCLSEARHLRRHGVTLPILILGYTDPAFAGDLARRSITQAVFSAEYARALSEAAVAAGVSVSCHLKVDTGMGRIGFAVRSGFEEALAAMAACYALPGLSVTGVFQHFAAADSEDDGDIAYTEEQHALFARTLDALRAADCHPGTVHCANSAAQLCHPEWRGSITRAGIVLYGLDPSEDLHFPALRPVMALKARIAQVKTLLPGQSVCYGRTFTAETPRRVATVTVGYADGYPRLCSGSQGGGVMLIHGRPAPVLGRVCMDQTVVDVTDIPGAAMGDEVTVFGAEATAGGDTAATIARKTGTIPYEIVCGISRRVPRQYWQGGALVGVWDGLEG</sequence>
<evidence type="ECO:0000256" key="3">
    <source>
        <dbReference type="ARBA" id="ARBA00023235"/>
    </source>
</evidence>
<feature type="domain" description="Alanine racemase C-terminal" evidence="7">
    <location>
        <begin position="253"/>
        <end position="385"/>
    </location>
</feature>
<reference evidence="8" key="2">
    <citation type="submission" date="2021-04" db="EMBL/GenBank/DDBJ databases">
        <authorList>
            <person name="Gilroy R."/>
        </authorList>
    </citation>
    <scope>NUCLEOTIDE SEQUENCE</scope>
    <source>
        <strain evidence="8">ChiBcec8-13705</strain>
    </source>
</reference>
<protein>
    <recommendedName>
        <fullName evidence="4">Alanine racemase</fullName>
        <ecNumber evidence="4">5.1.1.1</ecNumber>
    </recommendedName>
</protein>
<dbReference type="PROSITE" id="PS00395">
    <property type="entry name" value="ALANINE_RACEMASE"/>
    <property type="match status" value="1"/>
</dbReference>
<dbReference type="SUPFAM" id="SSF50621">
    <property type="entry name" value="Alanine racemase C-terminal domain-like"/>
    <property type="match status" value="1"/>
</dbReference>
<comment type="caution">
    <text evidence="8">The sequence shown here is derived from an EMBL/GenBank/DDBJ whole genome shotgun (WGS) entry which is preliminary data.</text>
</comment>
<dbReference type="FunFam" id="3.20.20.10:FF:000002">
    <property type="entry name" value="Alanine racemase"/>
    <property type="match status" value="1"/>
</dbReference>
<feature type="active site" description="Proton acceptor; specific for L-alanine" evidence="4">
    <location>
        <position position="274"/>
    </location>
</feature>
<organism evidence="8 9">
    <name type="scientific">Candidatus Gemmiger avicola</name>
    <dbReference type="NCBI Taxonomy" id="2838605"/>
    <lineage>
        <taxon>Bacteria</taxon>
        <taxon>Bacillati</taxon>
        <taxon>Bacillota</taxon>
        <taxon>Clostridia</taxon>
        <taxon>Eubacteriales</taxon>
        <taxon>Gemmiger</taxon>
    </lineage>
</organism>
<keyword evidence="2 4" id="KW-0663">Pyridoxal phosphate</keyword>
<evidence type="ECO:0000259" key="7">
    <source>
        <dbReference type="SMART" id="SM01005"/>
    </source>
</evidence>
<dbReference type="CDD" id="cd00430">
    <property type="entry name" value="PLPDE_III_AR"/>
    <property type="match status" value="1"/>
</dbReference>
<dbReference type="GO" id="GO:0005829">
    <property type="term" value="C:cytosol"/>
    <property type="evidence" value="ECO:0007669"/>
    <property type="project" value="TreeGrafter"/>
</dbReference>
<gene>
    <name evidence="8" type="primary">alr</name>
    <name evidence="8" type="ORF">H9945_08620</name>
</gene>